<comment type="caution">
    <text evidence="1">The sequence shown here is derived from an EMBL/GenBank/DDBJ whole genome shotgun (WGS) entry which is preliminary data.</text>
</comment>
<reference evidence="1 2" key="1">
    <citation type="submission" date="2020-01" db="EMBL/GenBank/DDBJ databases">
        <authorList>
            <person name="Lee S.D."/>
        </authorList>
    </citation>
    <scope>NUCLEOTIDE SEQUENCE [LARGE SCALE GENOMIC DNA]</scope>
    <source>
        <strain evidence="1 2">Lac-M11</strain>
    </source>
</reference>
<evidence type="ECO:0000313" key="1">
    <source>
        <dbReference type="EMBL" id="NGX88495.1"/>
    </source>
</evidence>
<accession>A0A6M2B643</accession>
<evidence type="ECO:0000313" key="2">
    <source>
        <dbReference type="Proteomes" id="UP000476696"/>
    </source>
</evidence>
<proteinExistence type="predicted"/>
<dbReference type="Proteomes" id="UP000476696">
    <property type="component" value="Unassembled WGS sequence"/>
</dbReference>
<reference evidence="1 2" key="2">
    <citation type="submission" date="2020-03" db="EMBL/GenBank/DDBJ databases">
        <title>Rahnella aceri sp. nov., isoated from traditional Jeju Makgeolli.</title>
        <authorList>
            <person name="Kim I.S."/>
            <person name="Jeon D."/>
        </authorList>
    </citation>
    <scope>NUCLEOTIDE SEQUENCE [LARGE SCALE GENOMIC DNA]</scope>
    <source>
        <strain evidence="1 2">Lac-M11</strain>
    </source>
</reference>
<dbReference type="RefSeq" id="WP_165059940.1">
    <property type="nucleotide sequence ID" value="NZ_JAADJS010000003.1"/>
</dbReference>
<gene>
    <name evidence="1" type="ORF">GW579_15560</name>
</gene>
<sequence length="148" mass="15611">MSLKQSVSEVQMKQHYMLVIAAGLLVSASSFAKVNDVPKGALVVRYGAANTDANYASQDGYPGTLQNVSALCSKANSGVDQAKVEALIKTDTGRSKDLKQAGGTNASTLINKNATVSTDPQPGNPNHCIISNIELKNIKGAWQMFALK</sequence>
<dbReference type="EMBL" id="JAADJS010000003">
    <property type="protein sequence ID" value="NGX88495.1"/>
    <property type="molecule type" value="Genomic_DNA"/>
</dbReference>
<dbReference type="AlphaFoldDB" id="A0A6M2B643"/>
<organism evidence="1 2">
    <name type="scientific">Rahnella contaminans</name>
    <dbReference type="NCBI Taxonomy" id="2703882"/>
    <lineage>
        <taxon>Bacteria</taxon>
        <taxon>Pseudomonadati</taxon>
        <taxon>Pseudomonadota</taxon>
        <taxon>Gammaproteobacteria</taxon>
        <taxon>Enterobacterales</taxon>
        <taxon>Yersiniaceae</taxon>
        <taxon>Rahnella</taxon>
    </lineage>
</organism>
<keyword evidence="2" id="KW-1185">Reference proteome</keyword>
<name>A0A6M2B643_9GAMM</name>
<protein>
    <submittedName>
        <fullName evidence="1">Uncharacterized protein</fullName>
    </submittedName>
</protein>